<comment type="caution">
    <text evidence="2">The sequence shown here is derived from an EMBL/GenBank/DDBJ whole genome shotgun (WGS) entry which is preliminary data.</text>
</comment>
<dbReference type="EMBL" id="RQTK01001209">
    <property type="protein sequence ID" value="RUS71449.1"/>
    <property type="molecule type" value="Genomic_DNA"/>
</dbReference>
<feature type="region of interest" description="Disordered" evidence="1">
    <location>
        <begin position="1"/>
        <end position="26"/>
    </location>
</feature>
<reference evidence="2 3" key="1">
    <citation type="submission" date="2019-01" db="EMBL/GenBank/DDBJ databases">
        <title>A draft genome assembly of the solar-powered sea slug Elysia chlorotica.</title>
        <authorList>
            <person name="Cai H."/>
            <person name="Li Q."/>
            <person name="Fang X."/>
            <person name="Li J."/>
            <person name="Curtis N.E."/>
            <person name="Altenburger A."/>
            <person name="Shibata T."/>
            <person name="Feng M."/>
            <person name="Maeda T."/>
            <person name="Schwartz J.A."/>
            <person name="Shigenobu S."/>
            <person name="Lundholm N."/>
            <person name="Nishiyama T."/>
            <person name="Yang H."/>
            <person name="Hasebe M."/>
            <person name="Li S."/>
            <person name="Pierce S.K."/>
            <person name="Wang J."/>
        </authorList>
    </citation>
    <scope>NUCLEOTIDE SEQUENCE [LARGE SCALE GENOMIC DNA]</scope>
    <source>
        <strain evidence="2">EC2010</strain>
        <tissue evidence="2">Whole organism of an adult</tissue>
    </source>
</reference>
<name>A0A3S0ZNC6_ELYCH</name>
<feature type="compositionally biased region" description="Basic residues" evidence="1">
    <location>
        <begin position="1"/>
        <end position="10"/>
    </location>
</feature>
<accession>A0A3S0ZNC6</accession>
<keyword evidence="3" id="KW-1185">Reference proteome</keyword>
<dbReference type="AlphaFoldDB" id="A0A3S0ZNC6"/>
<sequence length="343" mass="37695">MGHKSSKVSKRAKEQQSEVDPVQRKKNARGFAECEVLGFGPEAQESAAAWRSCRKNPDHATFTPASEFSLAHLPEEYRENPVLEFIRGAAALTVRLRVNYVSVKRPKGYAFGASRGSRVPHVGSGRVTEVSPGEGPCPCESCAESPSSQGQASRSWFEISVGSACHVLYNTEEARNTRVDFFFDSEASRREGKVKTVSALKVVGKDKKSDACTFTCASHDEELYNQLQTALEDFNQARKSGFPKGLPKERLMVVVSHPHGQPKQVTLGPLAKYVVEWAEPRASALTWTLYYRADTCPGSSGAPVFAISSEANSHVYRQGSFHSGWRSKGNHSVVTYTCTAAWR</sequence>
<dbReference type="Proteomes" id="UP000271974">
    <property type="component" value="Unassembled WGS sequence"/>
</dbReference>
<organism evidence="2 3">
    <name type="scientific">Elysia chlorotica</name>
    <name type="common">Eastern emerald elysia</name>
    <name type="synonym">Sea slug</name>
    <dbReference type="NCBI Taxonomy" id="188477"/>
    <lineage>
        <taxon>Eukaryota</taxon>
        <taxon>Metazoa</taxon>
        <taxon>Spiralia</taxon>
        <taxon>Lophotrochozoa</taxon>
        <taxon>Mollusca</taxon>
        <taxon>Gastropoda</taxon>
        <taxon>Heterobranchia</taxon>
        <taxon>Euthyneura</taxon>
        <taxon>Panpulmonata</taxon>
        <taxon>Sacoglossa</taxon>
        <taxon>Placobranchoidea</taxon>
        <taxon>Plakobranchidae</taxon>
        <taxon>Elysia</taxon>
    </lineage>
</organism>
<protein>
    <submittedName>
        <fullName evidence="2">Uncharacterized protein</fullName>
    </submittedName>
</protein>
<evidence type="ECO:0000256" key="1">
    <source>
        <dbReference type="SAM" id="MobiDB-lite"/>
    </source>
</evidence>
<dbReference type="InterPro" id="IPR009003">
    <property type="entry name" value="Peptidase_S1_PA"/>
</dbReference>
<evidence type="ECO:0000313" key="2">
    <source>
        <dbReference type="EMBL" id="RUS71449.1"/>
    </source>
</evidence>
<dbReference type="OrthoDB" id="6046340at2759"/>
<evidence type="ECO:0000313" key="3">
    <source>
        <dbReference type="Proteomes" id="UP000271974"/>
    </source>
</evidence>
<gene>
    <name evidence="2" type="ORF">EGW08_020790</name>
</gene>
<dbReference type="SUPFAM" id="SSF50494">
    <property type="entry name" value="Trypsin-like serine proteases"/>
    <property type="match status" value="1"/>
</dbReference>
<proteinExistence type="predicted"/>